<organism evidence="2 3">
    <name type="scientific">Porphyridium purpureum</name>
    <name type="common">Red alga</name>
    <name type="synonym">Porphyridium cruentum</name>
    <dbReference type="NCBI Taxonomy" id="35688"/>
    <lineage>
        <taxon>Eukaryota</taxon>
        <taxon>Rhodophyta</taxon>
        <taxon>Bangiophyceae</taxon>
        <taxon>Porphyridiales</taxon>
        <taxon>Porphyridiaceae</taxon>
        <taxon>Porphyridium</taxon>
    </lineage>
</organism>
<evidence type="ECO:0000313" key="2">
    <source>
        <dbReference type="EMBL" id="KAA8497849.1"/>
    </source>
</evidence>
<feature type="region of interest" description="Disordered" evidence="1">
    <location>
        <begin position="159"/>
        <end position="186"/>
    </location>
</feature>
<dbReference type="AlphaFoldDB" id="A0A5J4Z1R8"/>
<accession>A0A5J4Z1R8</accession>
<keyword evidence="3" id="KW-1185">Reference proteome</keyword>
<sequence length="571" mass="64454">MVTMAPEDEKPEDEAQALVSKCMALGIRDWVVDLAADPLNAHGFLLARDDLCFEDDRLILEQWEDELQAFLEDPTTLEEQDVELDFGFVACFFPTDSSATQPRKTSGALKRKDGRNQSNRSEFSYDKGDGVASSKRLDGNAAAVEQALAMGAMLESLADKSPGLDNGSPADTRLGGRTTEVRRAGSRQCSVDDEAARELHALRQELIKTFHLKPARFVLLCLQPSVARGDRKLLEAVLAVLPEGPDDLIAALRREKLLRRLRVGTPELALCREESKSAAQDSVTAADAAFARFMWQVVKECDQDPGNFDCVIDMDVFFSRSYDRIVAEMFRCAFDSDFRRYRGIMKAYEVMASEILFSERFRKVLVIMISLARYVEKDNTISSFQLDILPTLKHTLHPDGKFPSLLHTLVNGLLKKCPEVFPIAEDMPRLCNELATTIHLDELDAALVDFRDSTNVVVDVLRNANNPTRIEQYLRETHEGEVEQPYEHELSDAIEDLEMDDKLEMLISEHGELRMKLGDMLEQIGEPNIASRQRQYEILSFVRELVLDADGLWRDIYKKAMKQSLHDTGVL</sequence>
<feature type="region of interest" description="Disordered" evidence="1">
    <location>
        <begin position="98"/>
        <end position="132"/>
    </location>
</feature>
<gene>
    <name evidence="2" type="ORF">FVE85_5434</name>
</gene>
<proteinExistence type="predicted"/>
<dbReference type="SUPFAM" id="SSF101447">
    <property type="entry name" value="Formin homology 2 domain (FH2 domain)"/>
    <property type="match status" value="1"/>
</dbReference>
<name>A0A5J4Z1R8_PORPP</name>
<evidence type="ECO:0000256" key="1">
    <source>
        <dbReference type="SAM" id="MobiDB-lite"/>
    </source>
</evidence>
<comment type="caution">
    <text evidence="2">The sequence shown here is derived from an EMBL/GenBank/DDBJ whole genome shotgun (WGS) entry which is preliminary data.</text>
</comment>
<dbReference type="Proteomes" id="UP000324585">
    <property type="component" value="Unassembled WGS sequence"/>
</dbReference>
<dbReference type="Gene3D" id="1.20.58.2220">
    <property type="entry name" value="Formin, FH2 domain"/>
    <property type="match status" value="1"/>
</dbReference>
<dbReference type="InterPro" id="IPR042201">
    <property type="entry name" value="FH2_Formin_sf"/>
</dbReference>
<reference evidence="3" key="1">
    <citation type="journal article" date="2019" name="Nat. Commun.">
        <title>Expansion of phycobilisome linker gene families in mesophilic red algae.</title>
        <authorList>
            <person name="Lee J."/>
            <person name="Kim D."/>
            <person name="Bhattacharya D."/>
            <person name="Yoon H.S."/>
        </authorList>
    </citation>
    <scope>NUCLEOTIDE SEQUENCE [LARGE SCALE GENOMIC DNA]</scope>
    <source>
        <strain evidence="3">CCMP 1328</strain>
    </source>
</reference>
<dbReference type="EMBL" id="VRMN01000001">
    <property type="protein sequence ID" value="KAA8497849.1"/>
    <property type="molecule type" value="Genomic_DNA"/>
</dbReference>
<protein>
    <submittedName>
        <fullName evidence="2">Uncharacterized protein</fullName>
    </submittedName>
</protein>
<evidence type="ECO:0000313" key="3">
    <source>
        <dbReference type="Proteomes" id="UP000324585"/>
    </source>
</evidence>